<sequence length="77" mass="9113">MPTDLELLTFEATHERHTGVKEETIRTELGMTPARYYQRLGRFIDTLDAVKHDPVLVHRLRRRQDQTEGRRRARLAS</sequence>
<proteinExistence type="predicted"/>
<keyword evidence="2" id="KW-1185">Reference proteome</keyword>
<name>A0ABT6ZAS1_9MICO</name>
<dbReference type="Pfam" id="PF11662">
    <property type="entry name" value="DUF3263"/>
    <property type="match status" value="1"/>
</dbReference>
<accession>A0ABT6ZAS1</accession>
<organism evidence="1 2">
    <name type="scientific">Microbacterium dauci</name>
    <dbReference type="NCBI Taxonomy" id="3048008"/>
    <lineage>
        <taxon>Bacteria</taxon>
        <taxon>Bacillati</taxon>
        <taxon>Actinomycetota</taxon>
        <taxon>Actinomycetes</taxon>
        <taxon>Micrococcales</taxon>
        <taxon>Microbacteriaceae</taxon>
        <taxon>Microbacterium</taxon>
    </lineage>
</organism>
<gene>
    <name evidence="1" type="ORF">QNI14_02210</name>
</gene>
<dbReference type="Proteomes" id="UP001321481">
    <property type="component" value="Unassembled WGS sequence"/>
</dbReference>
<reference evidence="1 2" key="1">
    <citation type="submission" date="2023-05" db="EMBL/GenBank/DDBJ databases">
        <title>Microbacterium dauci sp.nov., Isolated from Carrot Rhizosphere Soil.</title>
        <authorList>
            <person name="Xiao Z."/>
            <person name="Zheng J."/>
        </authorList>
    </citation>
    <scope>NUCLEOTIDE SEQUENCE [LARGE SCALE GENOMIC DNA]</scope>
    <source>
        <strain evidence="1 2">LX3-4</strain>
    </source>
</reference>
<dbReference type="EMBL" id="JASJND010000001">
    <property type="protein sequence ID" value="MDJ1113262.1"/>
    <property type="molecule type" value="Genomic_DNA"/>
</dbReference>
<protein>
    <submittedName>
        <fullName evidence="1">DUF3263 domain-containing protein</fullName>
    </submittedName>
</protein>
<comment type="caution">
    <text evidence="1">The sequence shown here is derived from an EMBL/GenBank/DDBJ whole genome shotgun (WGS) entry which is preliminary data.</text>
</comment>
<evidence type="ECO:0000313" key="2">
    <source>
        <dbReference type="Proteomes" id="UP001321481"/>
    </source>
</evidence>
<evidence type="ECO:0000313" key="1">
    <source>
        <dbReference type="EMBL" id="MDJ1113262.1"/>
    </source>
</evidence>
<dbReference type="RefSeq" id="WP_283714553.1">
    <property type="nucleotide sequence ID" value="NZ_JASJND010000001.1"/>
</dbReference>
<dbReference type="InterPro" id="IPR021678">
    <property type="entry name" value="DUF3263"/>
</dbReference>